<feature type="region of interest" description="Disordered" evidence="1">
    <location>
        <begin position="162"/>
        <end position="191"/>
    </location>
</feature>
<reference evidence="2 3" key="1">
    <citation type="submission" date="2024-10" db="EMBL/GenBank/DDBJ databases">
        <title>The Natural Products Discovery Center: Release of the First 8490 Sequenced Strains for Exploring Actinobacteria Biosynthetic Diversity.</title>
        <authorList>
            <person name="Kalkreuter E."/>
            <person name="Kautsar S.A."/>
            <person name="Yang D."/>
            <person name="Bader C.D."/>
            <person name="Teijaro C.N."/>
            <person name="Fluegel L."/>
            <person name="Davis C.M."/>
            <person name="Simpson J.R."/>
            <person name="Lauterbach L."/>
            <person name="Steele A.D."/>
            <person name="Gui C."/>
            <person name="Meng S."/>
            <person name="Li G."/>
            <person name="Viehrig K."/>
            <person name="Ye F."/>
            <person name="Su P."/>
            <person name="Kiefer A.F."/>
            <person name="Nichols A."/>
            <person name="Cepeda A.J."/>
            <person name="Yan W."/>
            <person name="Fan B."/>
            <person name="Jiang Y."/>
            <person name="Adhikari A."/>
            <person name="Zheng C.-J."/>
            <person name="Schuster L."/>
            <person name="Cowan T.M."/>
            <person name="Smanski M.J."/>
            <person name="Chevrette M.G."/>
            <person name="De Carvalho L.P.S."/>
            <person name="Shen B."/>
        </authorList>
    </citation>
    <scope>NUCLEOTIDE SEQUENCE [LARGE SCALE GENOMIC DNA]</scope>
    <source>
        <strain evidence="2 3">NPDC087220</strain>
    </source>
</reference>
<dbReference type="RefSeq" id="WP_402380757.1">
    <property type="nucleotide sequence ID" value="NZ_JBIUYY010000005.1"/>
</dbReference>
<name>A0ABW8EKB8_STRT5</name>
<evidence type="ECO:0000313" key="2">
    <source>
        <dbReference type="EMBL" id="MFJ2822321.1"/>
    </source>
</evidence>
<gene>
    <name evidence="2" type="ORF">ACIO7M_14535</name>
</gene>
<dbReference type="EMBL" id="JBIUYY010000005">
    <property type="protein sequence ID" value="MFJ2822321.1"/>
    <property type="molecule type" value="Genomic_DNA"/>
</dbReference>
<keyword evidence="3" id="KW-1185">Reference proteome</keyword>
<sequence length="191" mass="20690">MYDAAGKPLTPERYAALLRTAFGAARAPAARAEYPDGGSVPPVHAWAAAVTDRMSARGTFAQHLALARHVPTEAYEFADRDAPWYLSAAEPFDFGACHAGDTPYLSEEAEARRRFTPAQARLPRWPAFEPGAGVPYTQSLAPGRIGPVDYAREHRLAFWAQSERPWGLPDPTDHGRSAAPGTAPRRVAEGP</sequence>
<dbReference type="Gene3D" id="3.40.50.1820">
    <property type="entry name" value="alpha/beta hydrolase"/>
    <property type="match status" value="1"/>
</dbReference>
<evidence type="ECO:0000313" key="3">
    <source>
        <dbReference type="Proteomes" id="UP001617351"/>
    </source>
</evidence>
<proteinExistence type="predicted"/>
<evidence type="ECO:0000256" key="1">
    <source>
        <dbReference type="SAM" id="MobiDB-lite"/>
    </source>
</evidence>
<protein>
    <submittedName>
        <fullName evidence="2">Uncharacterized protein</fullName>
    </submittedName>
</protein>
<organism evidence="2 3">
    <name type="scientific">Streptomyces toxytricini</name>
    <name type="common">Actinomyces toxytricini</name>
    <dbReference type="NCBI Taxonomy" id="67369"/>
    <lineage>
        <taxon>Bacteria</taxon>
        <taxon>Bacillati</taxon>
        <taxon>Actinomycetota</taxon>
        <taxon>Actinomycetes</taxon>
        <taxon>Kitasatosporales</taxon>
        <taxon>Streptomycetaceae</taxon>
        <taxon>Streptomyces</taxon>
    </lineage>
</organism>
<dbReference type="Proteomes" id="UP001617351">
    <property type="component" value="Unassembled WGS sequence"/>
</dbReference>
<accession>A0ABW8EKB8</accession>
<dbReference type="InterPro" id="IPR029058">
    <property type="entry name" value="AB_hydrolase_fold"/>
</dbReference>
<comment type="caution">
    <text evidence="2">The sequence shown here is derived from an EMBL/GenBank/DDBJ whole genome shotgun (WGS) entry which is preliminary data.</text>
</comment>